<accession>A0A645AMV6</accession>
<sequence length="193" mass="20865">MIQGVENKLRVVDAHAVAVIHASAHINDVFPLPLRRFGIYIRIAEIAPVARHIVLHPPGSAHLAQLRGDGMPVHEINPREHPVEGLGREDIRKGLVVNNHHGRGAFRAVHAAVSVNVLNRCPGADARLEGKAPLRRSVPVLRVAGGFAENTKSKTASAQRNRRVHQRPAQLQLKPQPLLGGKLIAGAAIAHNL</sequence>
<proteinExistence type="predicted"/>
<gene>
    <name evidence="2" type="ORF">SDC9_100851</name>
</gene>
<protein>
    <submittedName>
        <fullName evidence="2">Uncharacterized protein</fullName>
    </submittedName>
</protein>
<comment type="caution">
    <text evidence="2">The sequence shown here is derived from an EMBL/GenBank/DDBJ whole genome shotgun (WGS) entry which is preliminary data.</text>
</comment>
<feature type="region of interest" description="Disordered" evidence="1">
    <location>
        <begin position="150"/>
        <end position="169"/>
    </location>
</feature>
<dbReference type="EMBL" id="VSSQ01014636">
    <property type="protein sequence ID" value="MPM54078.1"/>
    <property type="molecule type" value="Genomic_DNA"/>
</dbReference>
<organism evidence="2">
    <name type="scientific">bioreactor metagenome</name>
    <dbReference type="NCBI Taxonomy" id="1076179"/>
    <lineage>
        <taxon>unclassified sequences</taxon>
        <taxon>metagenomes</taxon>
        <taxon>ecological metagenomes</taxon>
    </lineage>
</organism>
<name>A0A645AMV6_9ZZZZ</name>
<dbReference type="AlphaFoldDB" id="A0A645AMV6"/>
<reference evidence="2" key="1">
    <citation type="submission" date="2019-08" db="EMBL/GenBank/DDBJ databases">
        <authorList>
            <person name="Kucharzyk K."/>
            <person name="Murdoch R.W."/>
            <person name="Higgins S."/>
            <person name="Loffler F."/>
        </authorList>
    </citation>
    <scope>NUCLEOTIDE SEQUENCE</scope>
</reference>
<evidence type="ECO:0000256" key="1">
    <source>
        <dbReference type="SAM" id="MobiDB-lite"/>
    </source>
</evidence>
<evidence type="ECO:0000313" key="2">
    <source>
        <dbReference type="EMBL" id="MPM54078.1"/>
    </source>
</evidence>